<gene>
    <name evidence="1" type="ORF">PACLA_8A084167</name>
</gene>
<evidence type="ECO:0000313" key="2">
    <source>
        <dbReference type="Proteomes" id="UP001152795"/>
    </source>
</evidence>
<dbReference type="EMBL" id="CACRXK020010111">
    <property type="protein sequence ID" value="CAB4018656.1"/>
    <property type="molecule type" value="Genomic_DNA"/>
</dbReference>
<evidence type="ECO:0000313" key="1">
    <source>
        <dbReference type="EMBL" id="CAB4018656.1"/>
    </source>
</evidence>
<sequence length="51" mass="5765">MPSSPNWSIKIRQEKAYVVLADGNPLTKNGNVFLNIERAEVGEYKSKMVIK</sequence>
<keyword evidence="2" id="KW-1185">Reference proteome</keyword>
<comment type="caution">
    <text evidence="1">The sequence shown here is derived from an EMBL/GenBank/DDBJ whole genome shotgun (WGS) entry which is preliminary data.</text>
</comment>
<reference evidence="1" key="1">
    <citation type="submission" date="2020-04" db="EMBL/GenBank/DDBJ databases">
        <authorList>
            <person name="Alioto T."/>
            <person name="Alioto T."/>
            <person name="Gomez Garrido J."/>
        </authorList>
    </citation>
    <scope>NUCLEOTIDE SEQUENCE</scope>
    <source>
        <strain evidence="1">A484AB</strain>
    </source>
</reference>
<dbReference type="AlphaFoldDB" id="A0A6S7ILU1"/>
<accession>A0A6S7ILU1</accession>
<dbReference type="Proteomes" id="UP001152795">
    <property type="component" value="Unassembled WGS sequence"/>
</dbReference>
<name>A0A6S7ILU1_PARCT</name>
<proteinExistence type="predicted"/>
<protein>
    <submittedName>
        <fullName evidence="1">Uncharacterized protein</fullName>
    </submittedName>
</protein>
<organism evidence="1 2">
    <name type="scientific">Paramuricea clavata</name>
    <name type="common">Red gorgonian</name>
    <name type="synonym">Violescent sea-whip</name>
    <dbReference type="NCBI Taxonomy" id="317549"/>
    <lineage>
        <taxon>Eukaryota</taxon>
        <taxon>Metazoa</taxon>
        <taxon>Cnidaria</taxon>
        <taxon>Anthozoa</taxon>
        <taxon>Octocorallia</taxon>
        <taxon>Malacalcyonacea</taxon>
        <taxon>Plexauridae</taxon>
        <taxon>Paramuricea</taxon>
    </lineage>
</organism>
<feature type="non-terminal residue" evidence="1">
    <location>
        <position position="51"/>
    </location>
</feature>